<dbReference type="PANTHER" id="PTHR33884">
    <property type="entry name" value="UPF0410 PROTEIN YMGE"/>
    <property type="match status" value="1"/>
</dbReference>
<evidence type="ECO:0000256" key="7">
    <source>
        <dbReference type="SAM" id="Phobius"/>
    </source>
</evidence>
<evidence type="ECO:0000256" key="4">
    <source>
        <dbReference type="ARBA" id="ARBA00022692"/>
    </source>
</evidence>
<evidence type="ECO:0000313" key="8">
    <source>
        <dbReference type="EMBL" id="GAA5155918.1"/>
    </source>
</evidence>
<evidence type="ECO:0000256" key="3">
    <source>
        <dbReference type="ARBA" id="ARBA00022475"/>
    </source>
</evidence>
<sequence>MLGLILTIVVVGALAGFVARLLIPGRQDLSVVATIAIGIVGSFVGGLLGYLLLGDDADAGLLQPSGVLGSIVGAVIVLLIWTATQRHHSSRRTASRI</sequence>
<gene>
    <name evidence="8" type="ORF">GCM10023340_42400</name>
</gene>
<feature type="transmembrane region" description="Helical" evidence="7">
    <location>
        <begin position="65"/>
        <end position="83"/>
    </location>
</feature>
<organism evidence="8 9">
    <name type="scientific">Nocardioides marinquilinus</name>
    <dbReference type="NCBI Taxonomy" id="1210400"/>
    <lineage>
        <taxon>Bacteria</taxon>
        <taxon>Bacillati</taxon>
        <taxon>Actinomycetota</taxon>
        <taxon>Actinomycetes</taxon>
        <taxon>Propionibacteriales</taxon>
        <taxon>Nocardioidaceae</taxon>
        <taxon>Nocardioides</taxon>
    </lineage>
</organism>
<feature type="transmembrane region" description="Helical" evidence="7">
    <location>
        <begin position="6"/>
        <end position="23"/>
    </location>
</feature>
<dbReference type="Proteomes" id="UP001500221">
    <property type="component" value="Unassembled WGS sequence"/>
</dbReference>
<evidence type="ECO:0000256" key="5">
    <source>
        <dbReference type="ARBA" id="ARBA00022989"/>
    </source>
</evidence>
<dbReference type="RefSeq" id="WP_345463701.1">
    <property type="nucleotide sequence ID" value="NZ_BAABKG010000007.1"/>
</dbReference>
<dbReference type="EMBL" id="BAABKG010000007">
    <property type="protein sequence ID" value="GAA5155918.1"/>
    <property type="molecule type" value="Genomic_DNA"/>
</dbReference>
<dbReference type="InterPro" id="IPR007341">
    <property type="entry name" value="Transgly_assoc"/>
</dbReference>
<keyword evidence="3" id="KW-1003">Cell membrane</keyword>
<name>A0ABP9Q520_9ACTN</name>
<protein>
    <submittedName>
        <fullName evidence="8">GlsB/YeaQ/YmgE family stress response membrane protein</fullName>
    </submittedName>
</protein>
<evidence type="ECO:0000313" key="9">
    <source>
        <dbReference type="Proteomes" id="UP001500221"/>
    </source>
</evidence>
<evidence type="ECO:0000256" key="6">
    <source>
        <dbReference type="ARBA" id="ARBA00023136"/>
    </source>
</evidence>
<reference evidence="9" key="1">
    <citation type="journal article" date="2019" name="Int. J. Syst. Evol. Microbiol.">
        <title>The Global Catalogue of Microorganisms (GCM) 10K type strain sequencing project: providing services to taxonomists for standard genome sequencing and annotation.</title>
        <authorList>
            <consortium name="The Broad Institute Genomics Platform"/>
            <consortium name="The Broad Institute Genome Sequencing Center for Infectious Disease"/>
            <person name="Wu L."/>
            <person name="Ma J."/>
        </authorList>
    </citation>
    <scope>NUCLEOTIDE SEQUENCE [LARGE SCALE GENOMIC DNA]</scope>
    <source>
        <strain evidence="9">JCM 18459</strain>
    </source>
</reference>
<evidence type="ECO:0000256" key="2">
    <source>
        <dbReference type="ARBA" id="ARBA00011006"/>
    </source>
</evidence>
<feature type="transmembrane region" description="Helical" evidence="7">
    <location>
        <begin position="30"/>
        <end position="53"/>
    </location>
</feature>
<keyword evidence="9" id="KW-1185">Reference proteome</keyword>
<keyword evidence="4 7" id="KW-0812">Transmembrane</keyword>
<keyword evidence="5 7" id="KW-1133">Transmembrane helix</keyword>
<evidence type="ECO:0000256" key="1">
    <source>
        <dbReference type="ARBA" id="ARBA00004651"/>
    </source>
</evidence>
<accession>A0ABP9Q520</accession>
<comment type="subcellular location">
    <subcellularLocation>
        <location evidence="1">Cell membrane</location>
        <topology evidence="1">Multi-pass membrane protein</topology>
    </subcellularLocation>
</comment>
<dbReference type="Pfam" id="PF04226">
    <property type="entry name" value="Transgly_assoc"/>
    <property type="match status" value="1"/>
</dbReference>
<comment type="similarity">
    <text evidence="2">Belongs to the UPF0410 family.</text>
</comment>
<proteinExistence type="inferred from homology"/>
<comment type="caution">
    <text evidence="8">The sequence shown here is derived from an EMBL/GenBank/DDBJ whole genome shotgun (WGS) entry which is preliminary data.</text>
</comment>
<dbReference type="PANTHER" id="PTHR33884:SF3">
    <property type="entry name" value="UPF0410 PROTEIN YMGE"/>
    <property type="match status" value="1"/>
</dbReference>
<keyword evidence="6 7" id="KW-0472">Membrane</keyword>